<dbReference type="UniPathway" id="UPA00094"/>
<comment type="pathway">
    <text evidence="2 14">Lipid metabolism; fatty acid biosynthesis.</text>
</comment>
<dbReference type="GO" id="GO:0042761">
    <property type="term" value="P:very long-chain fatty acid biosynthetic process"/>
    <property type="evidence" value="ECO:0007669"/>
    <property type="project" value="TreeGrafter"/>
</dbReference>
<proteinExistence type="inferred from homology"/>
<dbReference type="EC" id="4.2.1.134" evidence="4 14"/>
<feature type="transmembrane region" description="Helical" evidence="14">
    <location>
        <begin position="185"/>
        <end position="206"/>
    </location>
</feature>
<evidence type="ECO:0000313" key="15">
    <source>
        <dbReference type="EMBL" id="GHJ89388.1"/>
    </source>
</evidence>
<comment type="similarity">
    <text evidence="3 14">Belongs to the very long-chain fatty acids dehydratase HACD family.</text>
</comment>
<evidence type="ECO:0000256" key="7">
    <source>
        <dbReference type="ARBA" id="ARBA00022832"/>
    </source>
</evidence>
<comment type="caution">
    <text evidence="15">The sequence shown here is derived from an EMBL/GenBank/DDBJ whole genome shotgun (WGS) entry which is preliminary data.</text>
</comment>
<evidence type="ECO:0000256" key="8">
    <source>
        <dbReference type="ARBA" id="ARBA00022989"/>
    </source>
</evidence>
<keyword evidence="10 14" id="KW-0472">Membrane</keyword>
<evidence type="ECO:0000313" key="16">
    <source>
        <dbReference type="Proteomes" id="UP000620104"/>
    </source>
</evidence>
<dbReference type="Proteomes" id="UP000620104">
    <property type="component" value="Unassembled WGS sequence"/>
</dbReference>
<dbReference type="EMBL" id="BLZA01000040">
    <property type="protein sequence ID" value="GHJ89388.1"/>
    <property type="molecule type" value="Genomic_DNA"/>
</dbReference>
<organism evidence="15 16">
    <name type="scientific">Naganishia liquefaciens</name>
    <dbReference type="NCBI Taxonomy" id="104408"/>
    <lineage>
        <taxon>Eukaryota</taxon>
        <taxon>Fungi</taxon>
        <taxon>Dikarya</taxon>
        <taxon>Basidiomycota</taxon>
        <taxon>Agaricomycotina</taxon>
        <taxon>Tremellomycetes</taxon>
        <taxon>Filobasidiales</taxon>
        <taxon>Filobasidiaceae</taxon>
        <taxon>Naganishia</taxon>
    </lineage>
</organism>
<comment type="subcellular location">
    <subcellularLocation>
        <location evidence="14">Endoplasmic reticulum membrane</location>
        <topology evidence="14">Multi-pass membrane protein</topology>
    </subcellularLocation>
    <subcellularLocation>
        <location evidence="1">Membrane</location>
        <topology evidence="1">Multi-pass membrane protein</topology>
    </subcellularLocation>
</comment>
<keyword evidence="7 14" id="KW-0276">Fatty acid metabolism</keyword>
<evidence type="ECO:0000256" key="1">
    <source>
        <dbReference type="ARBA" id="ARBA00004141"/>
    </source>
</evidence>
<keyword evidence="9 14" id="KW-0443">Lipid metabolism</keyword>
<evidence type="ECO:0000256" key="12">
    <source>
        <dbReference type="ARBA" id="ARBA00023239"/>
    </source>
</evidence>
<reference evidence="15" key="1">
    <citation type="submission" date="2020-07" db="EMBL/GenBank/DDBJ databases">
        <title>Draft Genome Sequence of a Deep-Sea Yeast, Naganishia (Cryptococcus) liquefaciens strain N6.</title>
        <authorList>
            <person name="Han Y.W."/>
            <person name="Kajitani R."/>
            <person name="Morimoto H."/>
            <person name="Parhat M."/>
            <person name="Tsubouchi H."/>
            <person name="Bakenova O."/>
            <person name="Ogata M."/>
            <person name="Argunhan B."/>
            <person name="Aoki R."/>
            <person name="Kajiwara S."/>
            <person name="Itoh T."/>
            <person name="Iwasaki H."/>
        </authorList>
    </citation>
    <scope>NUCLEOTIDE SEQUENCE</scope>
    <source>
        <strain evidence="15">N6</strain>
    </source>
</reference>
<dbReference type="InterPro" id="IPR007482">
    <property type="entry name" value="Tyr_Pase-like_PTPLA"/>
</dbReference>
<keyword evidence="6 14" id="KW-0812">Transmembrane</keyword>
<name>A0A8H3TYX8_9TREE</name>
<keyword evidence="14" id="KW-0256">Endoplasmic reticulum</keyword>
<dbReference type="GO" id="GO:0005789">
    <property type="term" value="C:endoplasmic reticulum membrane"/>
    <property type="evidence" value="ECO:0007669"/>
    <property type="project" value="UniProtKB-SubCell"/>
</dbReference>
<dbReference type="PANTHER" id="PTHR11035">
    <property type="entry name" value="VERY-LONG-CHAIN (3R)-3-HYDROXYACYL-COA DEHYDRATASE"/>
    <property type="match status" value="1"/>
</dbReference>
<evidence type="ECO:0000256" key="14">
    <source>
        <dbReference type="RuleBase" id="RU363109"/>
    </source>
</evidence>
<dbReference type="GO" id="GO:0030497">
    <property type="term" value="P:fatty acid elongation"/>
    <property type="evidence" value="ECO:0007669"/>
    <property type="project" value="TreeGrafter"/>
</dbReference>
<keyword evidence="5 14" id="KW-0444">Lipid biosynthesis</keyword>
<evidence type="ECO:0000256" key="13">
    <source>
        <dbReference type="ARBA" id="ARBA00036671"/>
    </source>
</evidence>
<dbReference type="OrthoDB" id="46988at2759"/>
<dbReference type="PANTHER" id="PTHR11035:SF3">
    <property type="entry name" value="VERY-LONG-CHAIN (3R)-3-HYDROXYACYL-COA DEHYDRATASE"/>
    <property type="match status" value="1"/>
</dbReference>
<dbReference type="Pfam" id="PF04387">
    <property type="entry name" value="PTPLA"/>
    <property type="match status" value="1"/>
</dbReference>
<feature type="transmembrane region" description="Helical" evidence="14">
    <location>
        <begin position="283"/>
        <end position="305"/>
    </location>
</feature>
<gene>
    <name evidence="15" type="ORF">NliqN6_5790</name>
</gene>
<keyword evidence="12 14" id="KW-0456">Lyase</keyword>
<keyword evidence="11 14" id="KW-0275">Fatty acid biosynthesis</keyword>
<evidence type="ECO:0000256" key="4">
    <source>
        <dbReference type="ARBA" id="ARBA00013122"/>
    </source>
</evidence>
<comment type="catalytic activity">
    <reaction evidence="13 14">
        <text>a very-long-chain (3R)-3-hydroxyacyl-CoA = a very-long-chain (2E)-enoyl-CoA + H2O</text>
        <dbReference type="Rhea" id="RHEA:45812"/>
        <dbReference type="ChEBI" id="CHEBI:15377"/>
        <dbReference type="ChEBI" id="CHEBI:83728"/>
        <dbReference type="ChEBI" id="CHEBI:85440"/>
        <dbReference type="EC" id="4.2.1.134"/>
    </reaction>
</comment>
<protein>
    <recommendedName>
        <fullName evidence="4 14">Very-long-chain (3R)-3-hydroxyacyl-CoA dehydratase</fullName>
        <ecNumber evidence="4 14">4.2.1.134</ecNumber>
    </recommendedName>
</protein>
<dbReference type="AlphaFoldDB" id="A0A8H3TYX8"/>
<feature type="transmembrane region" description="Helical" evidence="14">
    <location>
        <begin position="218"/>
        <end position="238"/>
    </location>
</feature>
<feature type="transmembrane region" description="Helical" evidence="14">
    <location>
        <begin position="21"/>
        <end position="45"/>
    </location>
</feature>
<comment type="function">
    <text evidence="14">Catalyzes the third of the four reactions of the long-chain fatty acids elongation cycle. This endoplasmic reticulum-bound enzymatic process, allows the addition of two carbons to the chain of long- and very long-chain fatty acids/VLCFAs per cycle. This enzyme catalyzes the dehydration of the 3-hydroxyacyl-CoA intermediate into trans-2,3-enoyl-CoA, within each cycle of fatty acid elongation. Thereby, it participates to the production of VLCFAs of different chain lengths that are involved in multiple biological processes as precursors of membrane lipids and lipid mediators.</text>
</comment>
<keyword evidence="16" id="KW-1185">Reference proteome</keyword>
<keyword evidence="8 14" id="KW-1133">Transmembrane helix</keyword>
<dbReference type="GO" id="GO:0030148">
    <property type="term" value="P:sphingolipid biosynthetic process"/>
    <property type="evidence" value="ECO:0007669"/>
    <property type="project" value="TreeGrafter"/>
</dbReference>
<evidence type="ECO:0000256" key="10">
    <source>
        <dbReference type="ARBA" id="ARBA00023136"/>
    </source>
</evidence>
<dbReference type="GO" id="GO:0102158">
    <property type="term" value="F:very-long-chain (3R)-3-hydroxyacyl-CoA dehydratase activity"/>
    <property type="evidence" value="ECO:0007669"/>
    <property type="project" value="UniProtKB-EC"/>
</dbReference>
<evidence type="ECO:0000256" key="11">
    <source>
        <dbReference type="ARBA" id="ARBA00023160"/>
    </source>
</evidence>
<evidence type="ECO:0000256" key="5">
    <source>
        <dbReference type="ARBA" id="ARBA00022516"/>
    </source>
</evidence>
<sequence length="326" mass="35833">MATRTQPKPLRKAQPPLVTAYLFAYNTLCCLAWLYVLVTTVQFIVTGPHIAPPSATQNATSSLSATSQARAFFSGLGTRLFGFPPVHSNPVKPLVNVAAGGSKLSLWPEALAAYLGGSYAYKGLGPAVVWTQTPAVLEVVHAVTGLVKSSPVTVAMQVASRIWMVWGVVEQRPETHSHPLFTTMILAWSITEVIRYAFYACALVGLQPKFLLWLRYNTFSILYPLGAGSEAFLMASVLPPLRTLPAALKSLVKHQQKTGILDVIRRTLAGSGTVRGWGAYELWVAYLFVIWWPALYIMFTHMIVLRRKVFGKGKTLGDGSREKKRQ</sequence>
<evidence type="ECO:0000256" key="2">
    <source>
        <dbReference type="ARBA" id="ARBA00005194"/>
    </source>
</evidence>
<evidence type="ECO:0000256" key="6">
    <source>
        <dbReference type="ARBA" id="ARBA00022692"/>
    </source>
</evidence>
<evidence type="ECO:0000256" key="3">
    <source>
        <dbReference type="ARBA" id="ARBA00007811"/>
    </source>
</evidence>
<accession>A0A8H3TYX8</accession>
<evidence type="ECO:0000256" key="9">
    <source>
        <dbReference type="ARBA" id="ARBA00023098"/>
    </source>
</evidence>
<comment type="caution">
    <text evidence="14">Lacks conserved residue(s) required for the propagation of feature annotation.</text>
</comment>